<dbReference type="InterPro" id="IPR001387">
    <property type="entry name" value="Cro/C1-type_HTH"/>
</dbReference>
<dbReference type="AlphaFoldDB" id="A0A1F7JUQ8"/>
<evidence type="ECO:0000256" key="2">
    <source>
        <dbReference type="ARBA" id="ARBA00023125"/>
    </source>
</evidence>
<dbReference type="GO" id="GO:0005829">
    <property type="term" value="C:cytosol"/>
    <property type="evidence" value="ECO:0007669"/>
    <property type="project" value="TreeGrafter"/>
</dbReference>
<dbReference type="PANTHER" id="PTHR46797">
    <property type="entry name" value="HTH-TYPE TRANSCRIPTIONAL REGULATOR"/>
    <property type="match status" value="1"/>
</dbReference>
<dbReference type="InterPro" id="IPR010982">
    <property type="entry name" value="Lambda_DNA-bd_dom_sf"/>
</dbReference>
<accession>A0A1F7JUQ8</accession>
<dbReference type="GO" id="GO:0003677">
    <property type="term" value="F:DNA binding"/>
    <property type="evidence" value="ECO:0007669"/>
    <property type="project" value="UniProtKB-KW"/>
</dbReference>
<dbReference type="CDD" id="cd00093">
    <property type="entry name" value="HTH_XRE"/>
    <property type="match status" value="1"/>
</dbReference>
<dbReference type="InterPro" id="IPR050807">
    <property type="entry name" value="TransReg_Diox_bact_type"/>
</dbReference>
<proteinExistence type="predicted"/>
<sequence length="73" mass="8578">MFHSKQKFVTEFGDRIKQLRRIKGISQEELADLAKIHRTYMGRIERGESNPPIYTVYKIVKVLKVKPAEFLSL</sequence>
<dbReference type="SMART" id="SM00530">
    <property type="entry name" value="HTH_XRE"/>
    <property type="match status" value="1"/>
</dbReference>
<dbReference type="PROSITE" id="PS50943">
    <property type="entry name" value="HTH_CROC1"/>
    <property type="match status" value="1"/>
</dbReference>
<dbReference type="GO" id="GO:0003700">
    <property type="term" value="F:DNA-binding transcription factor activity"/>
    <property type="evidence" value="ECO:0007669"/>
    <property type="project" value="TreeGrafter"/>
</dbReference>
<name>A0A1F7JUQ8_9BACT</name>
<feature type="domain" description="HTH cro/C1-type" evidence="4">
    <location>
        <begin position="16"/>
        <end position="70"/>
    </location>
</feature>
<protein>
    <recommendedName>
        <fullName evidence="4">HTH cro/C1-type domain-containing protein</fullName>
    </recommendedName>
</protein>
<evidence type="ECO:0000259" key="4">
    <source>
        <dbReference type="PROSITE" id="PS50943"/>
    </source>
</evidence>
<evidence type="ECO:0000256" key="3">
    <source>
        <dbReference type="ARBA" id="ARBA00023163"/>
    </source>
</evidence>
<organism evidence="5 6">
    <name type="scientific">Candidatus Roizmanbacteria bacterium RIFCSPLOWO2_02_FULL_43_10</name>
    <dbReference type="NCBI Taxonomy" id="1802078"/>
    <lineage>
        <taxon>Bacteria</taxon>
        <taxon>Candidatus Roizmaniibacteriota</taxon>
    </lineage>
</organism>
<dbReference type="Proteomes" id="UP000176269">
    <property type="component" value="Unassembled WGS sequence"/>
</dbReference>
<evidence type="ECO:0000313" key="6">
    <source>
        <dbReference type="Proteomes" id="UP000176269"/>
    </source>
</evidence>
<evidence type="ECO:0000256" key="1">
    <source>
        <dbReference type="ARBA" id="ARBA00023015"/>
    </source>
</evidence>
<comment type="caution">
    <text evidence="5">The sequence shown here is derived from an EMBL/GenBank/DDBJ whole genome shotgun (WGS) entry which is preliminary data.</text>
</comment>
<dbReference type="Gene3D" id="1.10.260.40">
    <property type="entry name" value="lambda repressor-like DNA-binding domains"/>
    <property type="match status" value="1"/>
</dbReference>
<dbReference type="SUPFAM" id="SSF47413">
    <property type="entry name" value="lambda repressor-like DNA-binding domains"/>
    <property type="match status" value="1"/>
</dbReference>
<keyword evidence="3" id="KW-0804">Transcription</keyword>
<dbReference type="Pfam" id="PF01381">
    <property type="entry name" value="HTH_3"/>
    <property type="match status" value="1"/>
</dbReference>
<dbReference type="EMBL" id="MGBC01000046">
    <property type="protein sequence ID" value="OGK59330.1"/>
    <property type="molecule type" value="Genomic_DNA"/>
</dbReference>
<gene>
    <name evidence="5" type="ORF">A3I56_02465</name>
</gene>
<keyword evidence="2" id="KW-0238">DNA-binding</keyword>
<dbReference type="PANTHER" id="PTHR46797:SF23">
    <property type="entry name" value="HTH-TYPE TRANSCRIPTIONAL REGULATOR SUTR"/>
    <property type="match status" value="1"/>
</dbReference>
<reference evidence="5 6" key="1">
    <citation type="journal article" date="2016" name="Nat. Commun.">
        <title>Thousands of microbial genomes shed light on interconnected biogeochemical processes in an aquifer system.</title>
        <authorList>
            <person name="Anantharaman K."/>
            <person name="Brown C.T."/>
            <person name="Hug L.A."/>
            <person name="Sharon I."/>
            <person name="Castelle C.J."/>
            <person name="Probst A.J."/>
            <person name="Thomas B.C."/>
            <person name="Singh A."/>
            <person name="Wilkins M.J."/>
            <person name="Karaoz U."/>
            <person name="Brodie E.L."/>
            <person name="Williams K.H."/>
            <person name="Hubbard S.S."/>
            <person name="Banfield J.F."/>
        </authorList>
    </citation>
    <scope>NUCLEOTIDE SEQUENCE [LARGE SCALE GENOMIC DNA]</scope>
</reference>
<evidence type="ECO:0000313" key="5">
    <source>
        <dbReference type="EMBL" id="OGK59330.1"/>
    </source>
</evidence>
<keyword evidence="1" id="KW-0805">Transcription regulation</keyword>